<dbReference type="Pfam" id="PF00300">
    <property type="entry name" value="His_Phos_1"/>
    <property type="match status" value="1"/>
</dbReference>
<keyword evidence="1" id="KW-0378">Hydrolase</keyword>
<evidence type="ECO:0000313" key="3">
    <source>
        <dbReference type="Proteomes" id="UP001139344"/>
    </source>
</evidence>
<dbReference type="PANTHER" id="PTHR46517:SF1">
    <property type="entry name" value="FRUCTOSE-2,6-BISPHOSPHATASE TIGAR"/>
    <property type="match status" value="1"/>
</dbReference>
<dbReference type="CDD" id="cd07067">
    <property type="entry name" value="HP_PGM_like"/>
    <property type="match status" value="1"/>
</dbReference>
<dbReference type="AlphaFoldDB" id="A0A9X1UZP9"/>
<gene>
    <name evidence="2" type="ORF">LU635_16555</name>
</gene>
<dbReference type="InterPro" id="IPR051695">
    <property type="entry name" value="Phosphoglycerate_Mutase"/>
</dbReference>
<dbReference type="InterPro" id="IPR013078">
    <property type="entry name" value="His_Pase_superF_clade-1"/>
</dbReference>
<evidence type="ECO:0000256" key="1">
    <source>
        <dbReference type="ARBA" id="ARBA00022801"/>
    </source>
</evidence>
<organism evidence="2 3">
    <name type="scientific">Christiangramia crocea</name>
    <dbReference type="NCBI Taxonomy" id="2904124"/>
    <lineage>
        <taxon>Bacteria</taxon>
        <taxon>Pseudomonadati</taxon>
        <taxon>Bacteroidota</taxon>
        <taxon>Flavobacteriia</taxon>
        <taxon>Flavobacteriales</taxon>
        <taxon>Flavobacteriaceae</taxon>
        <taxon>Christiangramia</taxon>
    </lineage>
</organism>
<keyword evidence="3" id="KW-1185">Reference proteome</keyword>
<dbReference type="PANTHER" id="PTHR46517">
    <property type="entry name" value="FRUCTOSE-2,6-BISPHOSPHATASE TIGAR"/>
    <property type="match status" value="1"/>
</dbReference>
<name>A0A9X1UZP9_9FLAO</name>
<dbReference type="Proteomes" id="UP001139344">
    <property type="component" value="Unassembled WGS sequence"/>
</dbReference>
<dbReference type="RefSeq" id="WP_240100685.1">
    <property type="nucleotide sequence ID" value="NZ_JAJSON010000030.1"/>
</dbReference>
<accession>A0A9X1UZP9</accession>
<comment type="caution">
    <text evidence="2">The sequence shown here is derived from an EMBL/GenBank/DDBJ whole genome shotgun (WGS) entry which is preliminary data.</text>
</comment>
<dbReference type="InterPro" id="IPR029033">
    <property type="entry name" value="His_PPase_superfam"/>
</dbReference>
<reference evidence="2" key="1">
    <citation type="submission" date="2021-12" db="EMBL/GenBank/DDBJ databases">
        <title>Description of Gramella crocea sp. nov., a new bacterium isolated from activated sludge.</title>
        <authorList>
            <person name="Zhang X."/>
        </authorList>
    </citation>
    <scope>NUCLEOTIDE SEQUENCE</scope>
    <source>
        <strain evidence="2">YB25</strain>
    </source>
</reference>
<evidence type="ECO:0000313" key="2">
    <source>
        <dbReference type="EMBL" id="MCG9973265.1"/>
    </source>
</evidence>
<dbReference type="GO" id="GO:0043456">
    <property type="term" value="P:regulation of pentose-phosphate shunt"/>
    <property type="evidence" value="ECO:0007669"/>
    <property type="project" value="TreeGrafter"/>
</dbReference>
<dbReference type="GO" id="GO:0004331">
    <property type="term" value="F:fructose-2,6-bisphosphate 2-phosphatase activity"/>
    <property type="evidence" value="ECO:0007669"/>
    <property type="project" value="TreeGrafter"/>
</dbReference>
<sequence>MANILILLTSLILSIGNPSDKMKEEHQENKVTTYYLIRHAEKDRTEVGNRDPELNTAGRERARKWAEVLKEVDFDAIYSTNFKRTTQTAQPIAEQNELEILNYDPRNLYSDNFKKATAGNTVLVVGHSNTTPHLANAILGQKKYHDIDDKENGALFIVQVQPDGSASCQVLYIN</sequence>
<dbReference type="SUPFAM" id="SSF53254">
    <property type="entry name" value="Phosphoglycerate mutase-like"/>
    <property type="match status" value="1"/>
</dbReference>
<dbReference type="EMBL" id="JAJSON010000030">
    <property type="protein sequence ID" value="MCG9973265.1"/>
    <property type="molecule type" value="Genomic_DNA"/>
</dbReference>
<protein>
    <submittedName>
        <fullName evidence="2">Histidine phosphatase family protein</fullName>
    </submittedName>
</protein>
<dbReference type="Gene3D" id="3.40.50.1240">
    <property type="entry name" value="Phosphoglycerate mutase-like"/>
    <property type="match status" value="1"/>
</dbReference>
<proteinExistence type="predicted"/>
<dbReference type="GO" id="GO:0045820">
    <property type="term" value="P:negative regulation of glycolytic process"/>
    <property type="evidence" value="ECO:0007669"/>
    <property type="project" value="TreeGrafter"/>
</dbReference>
<dbReference type="GO" id="GO:0005829">
    <property type="term" value="C:cytosol"/>
    <property type="evidence" value="ECO:0007669"/>
    <property type="project" value="TreeGrafter"/>
</dbReference>